<comment type="subcellular location">
    <subcellularLocation>
        <location evidence="2">Cell membrane</location>
        <topology evidence="2">Multi-pass membrane protein</topology>
    </subcellularLocation>
</comment>
<evidence type="ECO:0000256" key="8">
    <source>
        <dbReference type="ARBA" id="ARBA00022475"/>
    </source>
</evidence>
<evidence type="ECO:0000313" key="21">
    <source>
        <dbReference type="Proteomes" id="UP000010310"/>
    </source>
</evidence>
<dbReference type="EC" id="2.7.7.41" evidence="6 18"/>
<dbReference type="Proteomes" id="UP000010310">
    <property type="component" value="Unassembled WGS sequence"/>
</dbReference>
<dbReference type="EMBL" id="AMWX01000008">
    <property type="protein sequence ID" value="EKO36537.1"/>
    <property type="molecule type" value="Genomic_DNA"/>
</dbReference>
<dbReference type="PANTHER" id="PTHR46382:SF1">
    <property type="entry name" value="PHOSPHATIDATE CYTIDYLYLTRANSFERASE"/>
    <property type="match status" value="1"/>
</dbReference>
<evidence type="ECO:0000256" key="15">
    <source>
        <dbReference type="ARBA" id="ARBA00023136"/>
    </source>
</evidence>
<keyword evidence="16" id="KW-0594">Phospholipid biosynthesis</keyword>
<evidence type="ECO:0000256" key="9">
    <source>
        <dbReference type="ARBA" id="ARBA00022516"/>
    </source>
</evidence>
<gene>
    <name evidence="20" type="primary">cdsA</name>
    <name evidence="20" type="ORF">B273_1211</name>
</gene>
<feature type="transmembrane region" description="Helical" evidence="19">
    <location>
        <begin position="183"/>
        <end position="201"/>
    </location>
</feature>
<dbReference type="PATRIC" id="fig|1208365.4.peg.791"/>
<evidence type="ECO:0000313" key="20">
    <source>
        <dbReference type="EMBL" id="EKO36537.1"/>
    </source>
</evidence>
<dbReference type="AlphaFoldDB" id="K6FD46"/>
<comment type="pathway">
    <text evidence="3 18">Phospholipid metabolism; CDP-diacylglycerol biosynthesis; CDP-diacylglycerol from sn-glycerol 3-phosphate: step 3/3.</text>
</comment>
<keyword evidence="14" id="KW-0443">Lipid metabolism</keyword>
<feature type="transmembrane region" description="Helical" evidence="19">
    <location>
        <begin position="35"/>
        <end position="51"/>
    </location>
</feature>
<evidence type="ECO:0000256" key="5">
    <source>
        <dbReference type="ARBA" id="ARBA00010185"/>
    </source>
</evidence>
<feature type="transmembrane region" description="Helical" evidence="19">
    <location>
        <begin position="80"/>
        <end position="102"/>
    </location>
</feature>
<dbReference type="PROSITE" id="PS01315">
    <property type="entry name" value="CDS"/>
    <property type="match status" value="1"/>
</dbReference>
<dbReference type="UniPathway" id="UPA00557">
    <property type="reaction ID" value="UER00614"/>
</dbReference>
<feature type="transmembrane region" description="Helical" evidence="19">
    <location>
        <begin position="207"/>
        <end position="225"/>
    </location>
</feature>
<accession>K6FD46</accession>
<dbReference type="InterPro" id="IPR000374">
    <property type="entry name" value="PC_trans"/>
</dbReference>
<dbReference type="GO" id="GO:0016024">
    <property type="term" value="P:CDP-diacylglycerol biosynthetic process"/>
    <property type="evidence" value="ECO:0007669"/>
    <property type="project" value="UniProtKB-UniPathway"/>
</dbReference>
<evidence type="ECO:0000256" key="13">
    <source>
        <dbReference type="ARBA" id="ARBA00022989"/>
    </source>
</evidence>
<evidence type="ECO:0000256" key="4">
    <source>
        <dbReference type="ARBA" id="ARBA00005189"/>
    </source>
</evidence>
<keyword evidence="12 18" id="KW-0548">Nucleotidyltransferase</keyword>
<evidence type="ECO:0000256" key="6">
    <source>
        <dbReference type="ARBA" id="ARBA00012487"/>
    </source>
</evidence>
<reference evidence="20 21" key="1">
    <citation type="submission" date="2012-09" db="EMBL/GenBank/DDBJ databases">
        <authorList>
            <person name="Dupont C.L."/>
            <person name="Rusch D.B."/>
            <person name="Lombardo M.-J."/>
            <person name="Novotny M."/>
            <person name="Yee-Greenbaum J."/>
            <person name="Laskin R."/>
        </authorList>
    </citation>
    <scope>NUCLEOTIDE SEQUENCE [LARGE SCALE GENOMIC DNA]</scope>
    <source>
        <strain evidence="20">SAR86E</strain>
    </source>
</reference>
<keyword evidence="9" id="KW-0444">Lipid biosynthesis</keyword>
<evidence type="ECO:0000256" key="17">
    <source>
        <dbReference type="ARBA" id="ARBA00023264"/>
    </source>
</evidence>
<evidence type="ECO:0000256" key="7">
    <source>
        <dbReference type="ARBA" id="ARBA00019373"/>
    </source>
</evidence>
<evidence type="ECO:0000256" key="1">
    <source>
        <dbReference type="ARBA" id="ARBA00001698"/>
    </source>
</evidence>
<comment type="similarity">
    <text evidence="5 18">Belongs to the CDS family.</text>
</comment>
<comment type="catalytic activity">
    <reaction evidence="1 18">
        <text>a 1,2-diacyl-sn-glycero-3-phosphate + CTP + H(+) = a CDP-1,2-diacyl-sn-glycerol + diphosphate</text>
        <dbReference type="Rhea" id="RHEA:16229"/>
        <dbReference type="ChEBI" id="CHEBI:15378"/>
        <dbReference type="ChEBI" id="CHEBI:33019"/>
        <dbReference type="ChEBI" id="CHEBI:37563"/>
        <dbReference type="ChEBI" id="CHEBI:58332"/>
        <dbReference type="ChEBI" id="CHEBI:58608"/>
        <dbReference type="EC" id="2.7.7.41"/>
    </reaction>
</comment>
<evidence type="ECO:0000256" key="10">
    <source>
        <dbReference type="ARBA" id="ARBA00022679"/>
    </source>
</evidence>
<dbReference type="GO" id="GO:0005886">
    <property type="term" value="C:plasma membrane"/>
    <property type="evidence" value="ECO:0007669"/>
    <property type="project" value="UniProtKB-SubCell"/>
</dbReference>
<evidence type="ECO:0000256" key="12">
    <source>
        <dbReference type="ARBA" id="ARBA00022695"/>
    </source>
</evidence>
<feature type="transmembrane region" description="Helical" evidence="19">
    <location>
        <begin position="142"/>
        <end position="162"/>
    </location>
</feature>
<dbReference type="Pfam" id="PF01148">
    <property type="entry name" value="CTP_transf_1"/>
    <property type="match status" value="1"/>
</dbReference>
<name>K6FD46_9GAMM</name>
<evidence type="ECO:0000256" key="3">
    <source>
        <dbReference type="ARBA" id="ARBA00005119"/>
    </source>
</evidence>
<protein>
    <recommendedName>
        <fullName evidence="7 18">Phosphatidate cytidylyltransferase</fullName>
        <ecNumber evidence="6 18">2.7.7.41</ecNumber>
    </recommendedName>
</protein>
<feature type="transmembrane region" description="Helical" evidence="19">
    <location>
        <begin position="12"/>
        <end position="29"/>
    </location>
</feature>
<sequence length="270" mass="30367">MANVLIKNILERLPAALVLILAVSGILYFQNTLLIYTLIVVVVSVMIFEWLQLSDSRVDILQVLFFIFLTTLLFQTNISFLALFLFISSFFWLTYAFALFANKKLPFLSFDNNYLGSFLIFGFLLGLVYLLEFAVFSGFNRFFIIFIVLLSTVLIDVGAYLVGSSLGKTPLFPLISPNKTLEGLLGGAILVLIFNLLLYFFDLISIEIFFILIISIPFGFIGDYFESSLKRTKSVKDSGSLIPGHGGIWDRLDSHIAVIPVFSLLTIMLI</sequence>
<dbReference type="PANTHER" id="PTHR46382">
    <property type="entry name" value="PHOSPHATIDATE CYTIDYLYLTRANSFERASE"/>
    <property type="match status" value="1"/>
</dbReference>
<keyword evidence="8" id="KW-1003">Cell membrane</keyword>
<keyword evidence="10 18" id="KW-0808">Transferase</keyword>
<keyword evidence="11 18" id="KW-0812">Transmembrane</keyword>
<evidence type="ECO:0000256" key="2">
    <source>
        <dbReference type="ARBA" id="ARBA00004651"/>
    </source>
</evidence>
<keyword evidence="17" id="KW-1208">Phospholipid metabolism</keyword>
<organism evidence="20 21">
    <name type="scientific">SAR86 cluster bacterium SAR86E</name>
    <dbReference type="NCBI Taxonomy" id="1208365"/>
    <lineage>
        <taxon>Bacteria</taxon>
        <taxon>Pseudomonadati</taxon>
        <taxon>Pseudomonadota</taxon>
        <taxon>Gammaproteobacteria</taxon>
        <taxon>SAR86 cluster</taxon>
    </lineage>
</organism>
<keyword evidence="15 19" id="KW-0472">Membrane</keyword>
<evidence type="ECO:0000256" key="11">
    <source>
        <dbReference type="ARBA" id="ARBA00022692"/>
    </source>
</evidence>
<evidence type="ECO:0000256" key="18">
    <source>
        <dbReference type="RuleBase" id="RU003938"/>
    </source>
</evidence>
<keyword evidence="21" id="KW-1185">Reference proteome</keyword>
<dbReference type="STRING" id="1208365.B273_1211"/>
<feature type="transmembrane region" description="Helical" evidence="19">
    <location>
        <begin position="114"/>
        <end position="136"/>
    </location>
</feature>
<evidence type="ECO:0000256" key="16">
    <source>
        <dbReference type="ARBA" id="ARBA00023209"/>
    </source>
</evidence>
<dbReference type="GO" id="GO:0004605">
    <property type="term" value="F:phosphatidate cytidylyltransferase activity"/>
    <property type="evidence" value="ECO:0007669"/>
    <property type="project" value="UniProtKB-EC"/>
</dbReference>
<proteinExistence type="inferred from homology"/>
<keyword evidence="13 19" id="KW-1133">Transmembrane helix</keyword>
<comment type="caution">
    <text evidence="20">The sequence shown here is derived from an EMBL/GenBank/DDBJ whole genome shotgun (WGS) entry which is preliminary data.</text>
</comment>
<evidence type="ECO:0000256" key="14">
    <source>
        <dbReference type="ARBA" id="ARBA00023098"/>
    </source>
</evidence>
<evidence type="ECO:0000256" key="19">
    <source>
        <dbReference type="SAM" id="Phobius"/>
    </source>
</evidence>
<comment type="pathway">
    <text evidence="4">Lipid metabolism.</text>
</comment>